<accession>A0ABT1ZGD7</accession>
<comment type="caution">
    <text evidence="2">The sequence shown here is derived from an EMBL/GenBank/DDBJ whole genome shotgun (WGS) entry which is preliminary data.</text>
</comment>
<proteinExistence type="predicted"/>
<feature type="chain" id="PRO_5046428427" description="Lipoprotein" evidence="1">
    <location>
        <begin position="22"/>
        <end position="139"/>
    </location>
</feature>
<reference evidence="2 3" key="1">
    <citation type="submission" date="2022-08" db="EMBL/GenBank/DDBJ databases">
        <authorList>
            <person name="Li F."/>
        </authorList>
    </citation>
    <scope>NUCLEOTIDE SEQUENCE [LARGE SCALE GENOMIC DNA]</scope>
    <source>
        <strain evidence="2 3">10F1B-8-1</strain>
    </source>
</reference>
<name>A0ABT1ZGD7_9MICO</name>
<evidence type="ECO:0000313" key="2">
    <source>
        <dbReference type="EMBL" id="MCS0499776.1"/>
    </source>
</evidence>
<dbReference type="Proteomes" id="UP001205337">
    <property type="component" value="Unassembled WGS sequence"/>
</dbReference>
<evidence type="ECO:0000313" key="3">
    <source>
        <dbReference type="Proteomes" id="UP001205337"/>
    </source>
</evidence>
<sequence length="139" mass="14561">MKSLAGAVGLIIVALSLASCAESGTPGARHDFADRTLIAAVSDERQDTRALEECQSVYASTTFVAAWTSNSAEVRDITSEAPGTGFKDVGGLPEDAAAVVYLCITQSTDGSPIYVARWLTETDDGIVAIFDSDGRLTKL</sequence>
<dbReference type="RefSeq" id="WP_258798851.1">
    <property type="nucleotide sequence ID" value="NZ_JANTHX010000007.1"/>
</dbReference>
<keyword evidence="3" id="KW-1185">Reference proteome</keyword>
<dbReference type="PROSITE" id="PS51257">
    <property type="entry name" value="PROKAR_LIPOPROTEIN"/>
    <property type="match status" value="1"/>
</dbReference>
<evidence type="ECO:0008006" key="4">
    <source>
        <dbReference type="Google" id="ProtNLM"/>
    </source>
</evidence>
<feature type="signal peptide" evidence="1">
    <location>
        <begin position="1"/>
        <end position="21"/>
    </location>
</feature>
<evidence type="ECO:0000256" key="1">
    <source>
        <dbReference type="SAM" id="SignalP"/>
    </source>
</evidence>
<gene>
    <name evidence="2" type="ORF">NUH29_09470</name>
</gene>
<protein>
    <recommendedName>
        <fullName evidence="4">Lipoprotein</fullName>
    </recommendedName>
</protein>
<organism evidence="2 3">
    <name type="scientific">Protaetiibacter mangrovi</name>
    <dbReference type="NCBI Taxonomy" id="2970926"/>
    <lineage>
        <taxon>Bacteria</taxon>
        <taxon>Bacillati</taxon>
        <taxon>Actinomycetota</taxon>
        <taxon>Actinomycetes</taxon>
        <taxon>Micrococcales</taxon>
        <taxon>Microbacteriaceae</taxon>
        <taxon>Protaetiibacter</taxon>
    </lineage>
</organism>
<dbReference type="EMBL" id="JANTHX010000007">
    <property type="protein sequence ID" value="MCS0499776.1"/>
    <property type="molecule type" value="Genomic_DNA"/>
</dbReference>
<keyword evidence="1" id="KW-0732">Signal</keyword>